<dbReference type="InterPro" id="IPR016181">
    <property type="entry name" value="Acyl_CoA_acyltransferase"/>
</dbReference>
<dbReference type="Gene3D" id="3.40.630.30">
    <property type="match status" value="1"/>
</dbReference>
<gene>
    <name evidence="2" type="ORF">EC501_15400</name>
</gene>
<proteinExistence type="predicted"/>
<protein>
    <submittedName>
        <fullName evidence="2">GNAT family N-acetyltransferase</fullName>
    </submittedName>
</protein>
<keyword evidence="2" id="KW-0808">Transferase</keyword>
<dbReference type="OrthoDB" id="9773249at2"/>
<dbReference type="PROSITE" id="PS51186">
    <property type="entry name" value="GNAT"/>
    <property type="match status" value="1"/>
</dbReference>
<keyword evidence="3" id="KW-1185">Reference proteome</keyword>
<dbReference type="PANTHER" id="PTHR43415">
    <property type="entry name" value="SPERMIDINE N(1)-ACETYLTRANSFERASE"/>
    <property type="match status" value="1"/>
</dbReference>
<dbReference type="PANTHER" id="PTHR43415:SF3">
    <property type="entry name" value="GNAT-FAMILY ACETYLTRANSFERASE"/>
    <property type="match status" value="1"/>
</dbReference>
<evidence type="ECO:0000313" key="3">
    <source>
        <dbReference type="Proteomes" id="UP000279909"/>
    </source>
</evidence>
<name>A0A3M8H4T1_9BACI</name>
<accession>A0A3M8H4T1</accession>
<organism evidence="2 3">
    <name type="scientific">Lysinibacillus halotolerans</name>
    <dbReference type="NCBI Taxonomy" id="1368476"/>
    <lineage>
        <taxon>Bacteria</taxon>
        <taxon>Bacillati</taxon>
        <taxon>Bacillota</taxon>
        <taxon>Bacilli</taxon>
        <taxon>Bacillales</taxon>
        <taxon>Bacillaceae</taxon>
        <taxon>Lysinibacillus</taxon>
    </lineage>
</organism>
<dbReference type="AlphaFoldDB" id="A0A3M8H4T1"/>
<dbReference type="GO" id="GO:0016747">
    <property type="term" value="F:acyltransferase activity, transferring groups other than amino-acyl groups"/>
    <property type="evidence" value="ECO:0007669"/>
    <property type="project" value="InterPro"/>
</dbReference>
<sequence length="165" mass="18510">MVKVRKGMGSDAEQVITVMKNAEDSGFMLFSPGERKITIDGLAKLMDSLNNSLKSSLFVAVDNNRILGYIIVQNDKPSRVAHRAYLVIGVHSESRGKGVGTALFHHVLEWAKEVKLHRLELTVISTNDVAINLYKKMGFEVEGVKKHSLLIDDEYVDEYYMSILI</sequence>
<dbReference type="CDD" id="cd04301">
    <property type="entry name" value="NAT_SF"/>
    <property type="match status" value="1"/>
</dbReference>
<dbReference type="EMBL" id="RHLQ01000049">
    <property type="protein sequence ID" value="RNC97435.1"/>
    <property type="molecule type" value="Genomic_DNA"/>
</dbReference>
<dbReference type="PIRSF" id="PIRSF037663">
    <property type="entry name" value="Acetyltransf_GNAT_prd"/>
    <property type="match status" value="1"/>
</dbReference>
<reference evidence="2 3" key="1">
    <citation type="journal article" date="2014" name="Int. J. Syst. Evol. Microbiol.">
        <title>Lysinibacillus halotolerans sp. nov., isolated from saline-alkaline soil.</title>
        <authorList>
            <person name="Kong D."/>
            <person name="Wang Y."/>
            <person name="Zhao B."/>
            <person name="Li Y."/>
            <person name="Song J."/>
            <person name="Zhai Y."/>
            <person name="Zhang C."/>
            <person name="Wang H."/>
            <person name="Chen X."/>
            <person name="Zhao B."/>
            <person name="Ruan Z."/>
        </authorList>
    </citation>
    <scope>NUCLEOTIDE SEQUENCE [LARGE SCALE GENOMIC DNA]</scope>
    <source>
        <strain evidence="2 3">MCCC 1A12703</strain>
    </source>
</reference>
<dbReference type="InterPro" id="IPR017255">
    <property type="entry name" value="AcTrfase_GNAT_prd"/>
</dbReference>
<dbReference type="Proteomes" id="UP000279909">
    <property type="component" value="Unassembled WGS sequence"/>
</dbReference>
<dbReference type="SUPFAM" id="SSF55729">
    <property type="entry name" value="Acyl-CoA N-acyltransferases (Nat)"/>
    <property type="match status" value="1"/>
</dbReference>
<dbReference type="InterPro" id="IPR000182">
    <property type="entry name" value="GNAT_dom"/>
</dbReference>
<evidence type="ECO:0000259" key="1">
    <source>
        <dbReference type="PROSITE" id="PS51186"/>
    </source>
</evidence>
<dbReference type="RefSeq" id="WP_122973255.1">
    <property type="nucleotide sequence ID" value="NZ_RHLQ01000049.1"/>
</dbReference>
<evidence type="ECO:0000313" key="2">
    <source>
        <dbReference type="EMBL" id="RNC97435.1"/>
    </source>
</evidence>
<feature type="domain" description="N-acetyltransferase" evidence="1">
    <location>
        <begin position="2"/>
        <end position="165"/>
    </location>
</feature>
<comment type="caution">
    <text evidence="2">The sequence shown here is derived from an EMBL/GenBank/DDBJ whole genome shotgun (WGS) entry which is preliminary data.</text>
</comment>
<dbReference type="Pfam" id="PF00583">
    <property type="entry name" value="Acetyltransf_1"/>
    <property type="match status" value="1"/>
</dbReference>